<gene>
    <name evidence="1" type="ORF">mRhiFer1_010046</name>
</gene>
<evidence type="ECO:0000313" key="1">
    <source>
        <dbReference type="EMBL" id="KAF6357125.1"/>
    </source>
</evidence>
<organism evidence="1 2">
    <name type="scientific">Rhinolophus ferrumequinum</name>
    <name type="common">Greater horseshoe bat</name>
    <dbReference type="NCBI Taxonomy" id="59479"/>
    <lineage>
        <taxon>Eukaryota</taxon>
        <taxon>Metazoa</taxon>
        <taxon>Chordata</taxon>
        <taxon>Craniata</taxon>
        <taxon>Vertebrata</taxon>
        <taxon>Euteleostomi</taxon>
        <taxon>Mammalia</taxon>
        <taxon>Eutheria</taxon>
        <taxon>Laurasiatheria</taxon>
        <taxon>Chiroptera</taxon>
        <taxon>Yinpterochiroptera</taxon>
        <taxon>Rhinolophoidea</taxon>
        <taxon>Rhinolophidae</taxon>
        <taxon>Rhinolophinae</taxon>
        <taxon>Rhinolophus</taxon>
    </lineage>
</organism>
<sequence>MCEAKGSIFGQVSYRRKEWGLCARSPGGESEMCSKCSSSLLCCLSRAARTVGHSLDPSARFCFPSNPMVHSNDHIHSLFCFCLFSWTSIPPVGKFDSSFQIDGIGWRSYMYMWSLALVQSSAQSWWSGHTCLFYLDE</sequence>
<comment type="caution">
    <text evidence="1">The sequence shown here is derived from an EMBL/GenBank/DDBJ whole genome shotgun (WGS) entry which is preliminary data.</text>
</comment>
<dbReference type="EMBL" id="JACAGC010000007">
    <property type="protein sequence ID" value="KAF6357125.1"/>
    <property type="molecule type" value="Genomic_DNA"/>
</dbReference>
<protein>
    <submittedName>
        <fullName evidence="1">Uncharacterized protein</fullName>
    </submittedName>
</protein>
<accession>A0A7J7Y5H0</accession>
<evidence type="ECO:0000313" key="2">
    <source>
        <dbReference type="Proteomes" id="UP000585614"/>
    </source>
</evidence>
<reference evidence="1 2" key="1">
    <citation type="journal article" date="2020" name="Nature">
        <title>Six reference-quality genomes reveal evolution of bat adaptations.</title>
        <authorList>
            <person name="Jebb D."/>
            <person name="Huang Z."/>
            <person name="Pippel M."/>
            <person name="Hughes G.M."/>
            <person name="Lavrichenko K."/>
            <person name="Devanna P."/>
            <person name="Winkler S."/>
            <person name="Jermiin L.S."/>
            <person name="Skirmuntt E.C."/>
            <person name="Katzourakis A."/>
            <person name="Burkitt-Gray L."/>
            <person name="Ray D.A."/>
            <person name="Sullivan K.A.M."/>
            <person name="Roscito J.G."/>
            <person name="Kirilenko B.M."/>
            <person name="Davalos L.M."/>
            <person name="Corthals A.P."/>
            <person name="Power M.L."/>
            <person name="Jones G."/>
            <person name="Ransome R.D."/>
            <person name="Dechmann D.K.N."/>
            <person name="Locatelli A.G."/>
            <person name="Puechmaille S.J."/>
            <person name="Fedrigo O."/>
            <person name="Jarvis E.D."/>
            <person name="Hiller M."/>
            <person name="Vernes S.C."/>
            <person name="Myers E.W."/>
            <person name="Teeling E.C."/>
        </authorList>
    </citation>
    <scope>NUCLEOTIDE SEQUENCE [LARGE SCALE GENOMIC DNA]</scope>
    <source>
        <strain evidence="1">MRhiFer1</strain>
        <tissue evidence="1">Lung</tissue>
    </source>
</reference>
<dbReference type="AlphaFoldDB" id="A0A7J7Y5H0"/>
<dbReference type="Proteomes" id="UP000585614">
    <property type="component" value="Unassembled WGS sequence"/>
</dbReference>
<proteinExistence type="predicted"/>
<name>A0A7J7Y5H0_RHIFE</name>